<dbReference type="PANTHER" id="PTHR30413:SF8">
    <property type="entry name" value="TRANSPORT PERMEASE PROTEIN"/>
    <property type="match status" value="1"/>
</dbReference>
<dbReference type="InterPro" id="IPR047817">
    <property type="entry name" value="ABC2_TM_bact-type"/>
</dbReference>
<evidence type="ECO:0000256" key="4">
    <source>
        <dbReference type="ARBA" id="ARBA00022475"/>
    </source>
</evidence>
<dbReference type="Proteomes" id="UP001489509">
    <property type="component" value="Unassembled WGS sequence"/>
</dbReference>
<evidence type="ECO:0000256" key="6">
    <source>
        <dbReference type="ARBA" id="ARBA00022692"/>
    </source>
</evidence>
<evidence type="ECO:0000313" key="11">
    <source>
        <dbReference type="EMBL" id="MEQ2440574.1"/>
    </source>
</evidence>
<dbReference type="InterPro" id="IPR013525">
    <property type="entry name" value="ABC2_TM"/>
</dbReference>
<keyword evidence="5" id="KW-0997">Cell inner membrane</keyword>
<dbReference type="PANTHER" id="PTHR30413">
    <property type="entry name" value="INNER MEMBRANE TRANSPORT PERMEASE"/>
    <property type="match status" value="1"/>
</dbReference>
<evidence type="ECO:0000256" key="3">
    <source>
        <dbReference type="ARBA" id="ARBA00022448"/>
    </source>
</evidence>
<feature type="transmembrane region" description="Helical" evidence="9">
    <location>
        <begin position="30"/>
        <end position="52"/>
    </location>
</feature>
<organism evidence="11 12">
    <name type="scientific">Solibaculum intestinale</name>
    <dbReference type="NCBI Taxonomy" id="3133165"/>
    <lineage>
        <taxon>Bacteria</taxon>
        <taxon>Bacillati</taxon>
        <taxon>Bacillota</taxon>
        <taxon>Clostridia</taxon>
        <taxon>Eubacteriales</taxon>
        <taxon>Oscillospiraceae</taxon>
        <taxon>Solibaculum</taxon>
    </lineage>
</organism>
<keyword evidence="8 9" id="KW-0472">Membrane</keyword>
<keyword evidence="6 9" id="KW-0812">Transmembrane</keyword>
<evidence type="ECO:0000256" key="7">
    <source>
        <dbReference type="ARBA" id="ARBA00022989"/>
    </source>
</evidence>
<protein>
    <recommendedName>
        <fullName evidence="9">Transport permease protein</fullName>
    </recommendedName>
</protein>
<evidence type="ECO:0000256" key="5">
    <source>
        <dbReference type="ARBA" id="ARBA00022519"/>
    </source>
</evidence>
<feature type="transmembrane region" description="Helical" evidence="9">
    <location>
        <begin position="172"/>
        <end position="190"/>
    </location>
</feature>
<evidence type="ECO:0000256" key="9">
    <source>
        <dbReference type="RuleBase" id="RU361157"/>
    </source>
</evidence>
<comment type="caution">
    <text evidence="11">The sequence shown here is derived from an EMBL/GenBank/DDBJ whole genome shotgun (WGS) entry which is preliminary data.</text>
</comment>
<evidence type="ECO:0000256" key="1">
    <source>
        <dbReference type="ARBA" id="ARBA00004429"/>
    </source>
</evidence>
<feature type="transmembrane region" description="Helical" evidence="9">
    <location>
        <begin position="136"/>
        <end position="160"/>
    </location>
</feature>
<evidence type="ECO:0000313" key="12">
    <source>
        <dbReference type="Proteomes" id="UP001489509"/>
    </source>
</evidence>
<dbReference type="PRINTS" id="PR00164">
    <property type="entry name" value="ABC2TRNSPORT"/>
</dbReference>
<evidence type="ECO:0000256" key="2">
    <source>
        <dbReference type="ARBA" id="ARBA00007783"/>
    </source>
</evidence>
<dbReference type="Pfam" id="PF01061">
    <property type="entry name" value="ABC2_membrane"/>
    <property type="match status" value="1"/>
</dbReference>
<evidence type="ECO:0000256" key="8">
    <source>
        <dbReference type="ARBA" id="ARBA00023136"/>
    </source>
</evidence>
<feature type="transmembrane region" description="Helical" evidence="9">
    <location>
        <begin position="109"/>
        <end position="130"/>
    </location>
</feature>
<keyword evidence="3 9" id="KW-0813">Transport</keyword>
<evidence type="ECO:0000259" key="10">
    <source>
        <dbReference type="PROSITE" id="PS51012"/>
    </source>
</evidence>
<sequence>MTRAQQRKQHAFVIRQLTARELKRKYARSYLGIVWSVLNPLLSMAVLSLIFSQLFRRSIDNYPIYYLTGYILWQAFTGATTSAMTTLVDNKALLLKVKFPMELFVLTRAYTALINLGYSLAAYVVMLAVFQVTPKWTMAFSVVIIACLFLFALGLSYILATAYVFFGDVRHLYTVVLTLWMYCSAIFYPVEQLQGPIRAVIDANPLYVYIHCLRKAVMSGALPTGFELAQMLLWGVGTAAVGYWVFRRSKNRIMQRV</sequence>
<keyword evidence="4 9" id="KW-1003">Cell membrane</keyword>
<name>A0ABV1DZT3_9FIRM</name>
<dbReference type="PROSITE" id="PS51012">
    <property type="entry name" value="ABC_TM2"/>
    <property type="match status" value="1"/>
</dbReference>
<reference evidence="11 12" key="1">
    <citation type="submission" date="2024-03" db="EMBL/GenBank/DDBJ databases">
        <title>Human intestinal bacterial collection.</title>
        <authorList>
            <person name="Pauvert C."/>
            <person name="Hitch T.C.A."/>
            <person name="Clavel T."/>
        </authorList>
    </citation>
    <scope>NUCLEOTIDE SEQUENCE [LARGE SCALE GENOMIC DNA]</scope>
    <source>
        <strain evidence="11 12">CLA-JM-H44</strain>
    </source>
</reference>
<dbReference type="RefSeq" id="WP_349219223.1">
    <property type="nucleotide sequence ID" value="NZ_JBBMFD010000009.1"/>
</dbReference>
<keyword evidence="7 9" id="KW-1133">Transmembrane helix</keyword>
<dbReference type="EMBL" id="JBBMFD010000009">
    <property type="protein sequence ID" value="MEQ2440574.1"/>
    <property type="molecule type" value="Genomic_DNA"/>
</dbReference>
<accession>A0ABV1DZT3</accession>
<gene>
    <name evidence="11" type="ORF">WMO26_07025</name>
</gene>
<proteinExistence type="inferred from homology"/>
<keyword evidence="12" id="KW-1185">Reference proteome</keyword>
<feature type="transmembrane region" description="Helical" evidence="9">
    <location>
        <begin position="228"/>
        <end position="246"/>
    </location>
</feature>
<feature type="transmembrane region" description="Helical" evidence="9">
    <location>
        <begin position="64"/>
        <end position="88"/>
    </location>
</feature>
<feature type="domain" description="ABC transmembrane type-2" evidence="10">
    <location>
        <begin position="31"/>
        <end position="249"/>
    </location>
</feature>
<comment type="subcellular location">
    <subcellularLocation>
        <location evidence="1">Cell inner membrane</location>
        <topology evidence="1">Multi-pass membrane protein</topology>
    </subcellularLocation>
    <subcellularLocation>
        <location evidence="9">Cell membrane</location>
        <topology evidence="9">Multi-pass membrane protein</topology>
    </subcellularLocation>
</comment>
<comment type="similarity">
    <text evidence="2 9">Belongs to the ABC-2 integral membrane protein family.</text>
</comment>
<dbReference type="InterPro" id="IPR000412">
    <property type="entry name" value="ABC_2_transport"/>
</dbReference>